<dbReference type="FunFam" id="3.30.70.100:FF:000005">
    <property type="entry name" value="Copper-exporting P-type ATPase A"/>
    <property type="match status" value="1"/>
</dbReference>
<dbReference type="EMBL" id="CP014334">
    <property type="protein sequence ID" value="AMW33317.1"/>
    <property type="molecule type" value="Genomic_DNA"/>
</dbReference>
<keyword evidence="12" id="KW-0406">Ion transport</keyword>
<dbReference type="InterPro" id="IPR017969">
    <property type="entry name" value="Heavy-metal-associated_CS"/>
</dbReference>
<name>A0AAI8CKZ7_FERIS</name>
<evidence type="ECO:0000256" key="2">
    <source>
        <dbReference type="ARBA" id="ARBA00006024"/>
    </source>
</evidence>
<dbReference type="EC" id="7.2.2.8" evidence="3"/>
<dbReference type="PROSITE" id="PS01047">
    <property type="entry name" value="HMA_1"/>
    <property type="match status" value="1"/>
</dbReference>
<dbReference type="GO" id="GO:0005524">
    <property type="term" value="F:ATP binding"/>
    <property type="evidence" value="ECO:0007669"/>
    <property type="project" value="UniProtKB-UniRule"/>
</dbReference>
<dbReference type="RefSeq" id="WP_052107227.1">
    <property type="nucleotide sequence ID" value="NZ_CP014334.2"/>
</dbReference>
<dbReference type="PANTHER" id="PTHR43520">
    <property type="entry name" value="ATP7, ISOFORM B"/>
    <property type="match status" value="1"/>
</dbReference>
<dbReference type="SUPFAM" id="SSF55008">
    <property type="entry name" value="HMA, heavy metal-associated domain"/>
    <property type="match status" value="1"/>
</dbReference>
<evidence type="ECO:0000256" key="10">
    <source>
        <dbReference type="ARBA" id="ARBA00022967"/>
    </source>
</evidence>
<keyword evidence="4" id="KW-0813">Transport</keyword>
<evidence type="ECO:0000256" key="6">
    <source>
        <dbReference type="ARBA" id="ARBA00022692"/>
    </source>
</evidence>
<evidence type="ECO:0000256" key="1">
    <source>
        <dbReference type="ARBA" id="ARBA00004651"/>
    </source>
</evidence>
<dbReference type="SUPFAM" id="SSF81665">
    <property type="entry name" value="Calcium ATPase, transmembrane domain M"/>
    <property type="match status" value="1"/>
</dbReference>
<feature type="transmembrane region" description="Helical" evidence="14">
    <location>
        <begin position="174"/>
        <end position="191"/>
    </location>
</feature>
<evidence type="ECO:0000256" key="14">
    <source>
        <dbReference type="RuleBase" id="RU362081"/>
    </source>
</evidence>
<keyword evidence="8 14" id="KW-0547">Nucleotide-binding</keyword>
<dbReference type="InterPro" id="IPR059000">
    <property type="entry name" value="ATPase_P-type_domA"/>
</dbReference>
<feature type="transmembrane region" description="Helical" evidence="14">
    <location>
        <begin position="372"/>
        <end position="401"/>
    </location>
</feature>
<evidence type="ECO:0000256" key="9">
    <source>
        <dbReference type="ARBA" id="ARBA00022840"/>
    </source>
</evidence>
<keyword evidence="11 14" id="KW-1133">Transmembrane helix</keyword>
<dbReference type="InterPro" id="IPR023214">
    <property type="entry name" value="HAD_sf"/>
</dbReference>
<dbReference type="SUPFAM" id="SSF56784">
    <property type="entry name" value="HAD-like"/>
    <property type="match status" value="1"/>
</dbReference>
<evidence type="ECO:0000256" key="5">
    <source>
        <dbReference type="ARBA" id="ARBA00022475"/>
    </source>
</evidence>
<feature type="transmembrane region" description="Helical" evidence="14">
    <location>
        <begin position="150"/>
        <end position="168"/>
    </location>
</feature>
<protein>
    <recommendedName>
        <fullName evidence="3">P-type Cu(+) transporter</fullName>
        <ecNumber evidence="3">7.2.2.8</ecNumber>
    </recommendedName>
</protein>
<evidence type="ECO:0000313" key="16">
    <source>
        <dbReference type="EMBL" id="AMW33317.1"/>
    </source>
</evidence>
<dbReference type="GO" id="GO:0140581">
    <property type="term" value="F:P-type monovalent copper transporter activity"/>
    <property type="evidence" value="ECO:0007669"/>
    <property type="project" value="UniProtKB-EC"/>
</dbReference>
<dbReference type="GO" id="GO:0043682">
    <property type="term" value="F:P-type divalent copper transporter activity"/>
    <property type="evidence" value="ECO:0007669"/>
    <property type="project" value="TreeGrafter"/>
</dbReference>
<reference evidence="16 17" key="1">
    <citation type="journal article" date="2015" name="Stand. Genomic Sci.">
        <title>Genome sequence of a native-feather degrading extremely thermophilic Eubacterium, Fervidobacterium islandicum AW-1.</title>
        <authorList>
            <person name="Lee Y.J."/>
            <person name="Jeong H."/>
            <person name="Park G.S."/>
            <person name="Kwak Y."/>
            <person name="Lee S.J."/>
            <person name="Lee S.J."/>
            <person name="Park M.K."/>
            <person name="Kim J.Y."/>
            <person name="Kang H.K."/>
            <person name="Shin J.H."/>
            <person name="Lee D.W."/>
        </authorList>
    </citation>
    <scope>NUCLEOTIDE SEQUENCE [LARGE SCALE GENOMIC DNA]</scope>
    <source>
        <strain evidence="16 17">AW-1</strain>
    </source>
</reference>
<dbReference type="FunFam" id="2.70.150.10:FF:000020">
    <property type="entry name" value="Copper-exporting P-type ATPase A"/>
    <property type="match status" value="1"/>
</dbReference>
<dbReference type="KEGG" id="fia:NA23_08775"/>
<dbReference type="Proteomes" id="UP000093740">
    <property type="component" value="Chromosome"/>
</dbReference>
<keyword evidence="7 14" id="KW-0479">Metal-binding</keyword>
<keyword evidence="6 14" id="KW-0812">Transmembrane</keyword>
<dbReference type="InterPro" id="IPR008250">
    <property type="entry name" value="ATPase_P-typ_transduc_dom_A_sf"/>
</dbReference>
<dbReference type="Gene3D" id="3.30.70.100">
    <property type="match status" value="1"/>
</dbReference>
<dbReference type="GO" id="GO:0055070">
    <property type="term" value="P:copper ion homeostasis"/>
    <property type="evidence" value="ECO:0007669"/>
    <property type="project" value="TreeGrafter"/>
</dbReference>
<keyword evidence="9 14" id="KW-0067">ATP-binding</keyword>
<dbReference type="InterPro" id="IPR036412">
    <property type="entry name" value="HAD-like_sf"/>
</dbReference>
<dbReference type="CDD" id="cd02094">
    <property type="entry name" value="P-type_ATPase_Cu-like"/>
    <property type="match status" value="1"/>
</dbReference>
<keyword evidence="5 14" id="KW-1003">Cell membrane</keyword>
<dbReference type="SFLD" id="SFLDF00027">
    <property type="entry name" value="p-type_atpase"/>
    <property type="match status" value="1"/>
</dbReference>
<feature type="transmembrane region" description="Helical" evidence="14">
    <location>
        <begin position="112"/>
        <end position="129"/>
    </location>
</feature>
<dbReference type="PROSITE" id="PS50846">
    <property type="entry name" value="HMA_2"/>
    <property type="match status" value="1"/>
</dbReference>
<dbReference type="InterPro" id="IPR044492">
    <property type="entry name" value="P_typ_ATPase_HD_dom"/>
</dbReference>
<dbReference type="InterPro" id="IPR006121">
    <property type="entry name" value="HMA_dom"/>
</dbReference>
<dbReference type="Gene3D" id="3.40.1110.10">
    <property type="entry name" value="Calcium-transporting ATPase, cytoplasmic domain N"/>
    <property type="match status" value="1"/>
</dbReference>
<proteinExistence type="inferred from homology"/>
<dbReference type="InterPro" id="IPR023298">
    <property type="entry name" value="ATPase_P-typ_TM_dom_sf"/>
</dbReference>
<dbReference type="GO" id="GO:0005507">
    <property type="term" value="F:copper ion binding"/>
    <property type="evidence" value="ECO:0007669"/>
    <property type="project" value="TreeGrafter"/>
</dbReference>
<evidence type="ECO:0000256" key="3">
    <source>
        <dbReference type="ARBA" id="ARBA00012517"/>
    </source>
</evidence>
<sequence>MEQKKSLKITGMTCANCARIVEKSLLKIDGVKFAAVNLATNTAFVITEKEVSDDVFQKAVESVGYGISNEPIEAIEEKRLRRIKHNTFTALFVTIPLMVLMLLHMAGKHIPFFKEIELIFSAIVIFYAGRDTIRGATIALLHKHSNMDTLIFFGAVTAWLTNVITYFGVDVHPFGTIGAMIVSLHLVGRYIESSLRDKASKQVKELLALQSKEARIVTDKGEFLVPIDAVKQGHVVFVKPGERIPADGIIIEGFSLIDESMITGESVPVEKGINDEVVGGALNLTGAIKLRVTRVGEDAFLSKMLSLVQEAQGAKVPIQQLADTITNYFVPTIIFLALLSAAFWYFNFDYLNNLTHSIRMVLPWSLHTADRLSFAVFVFLTTVVIACPCALGLATPMALIVGTSLAAKKGLLIRNAEAIQTVKSVGYVLLDKTGTITYGKPRVVVQNIPEEEKPKIKHVTKLSAHPLSKAIAEYLDGYDTPQAVEEFEEIHGRGLKARIGFDEYLIGKPRDSSMYEEYTSKGMSIVEVHKNGEIIGFFALEDTVREDAKEAIRRLRSHGIIPVMVTGDNEKTANHVAKIVGIDEIFASVKPEEKMDIVRKYQSTGKKVIMVGDGINDAAALKAADIGIAIGSGSDLAIDSADIILTKGGISKIADVISISKVTFSAIRTNLLFAFLYNIIAIPLAMMGLLHPAIAEGAMAMSSITVILNSMNIRKKFQKFENFVNTSSCCSYIFGRSKNAKNT</sequence>
<comment type="similarity">
    <text evidence="2 14">Belongs to the cation transport ATPase (P-type) (TC 3.A.3) family. Type IB subfamily.</text>
</comment>
<evidence type="ECO:0000256" key="7">
    <source>
        <dbReference type="ARBA" id="ARBA00022723"/>
    </source>
</evidence>
<feature type="transmembrane region" description="Helical" evidence="14">
    <location>
        <begin position="671"/>
        <end position="691"/>
    </location>
</feature>
<dbReference type="Gene3D" id="2.70.150.10">
    <property type="entry name" value="Calcium-transporting ATPase, cytoplasmic transduction domain A"/>
    <property type="match status" value="1"/>
</dbReference>
<dbReference type="NCBIfam" id="TIGR01525">
    <property type="entry name" value="ATPase-IB_hvy"/>
    <property type="match status" value="1"/>
</dbReference>
<keyword evidence="17" id="KW-1185">Reference proteome</keyword>
<evidence type="ECO:0000313" key="17">
    <source>
        <dbReference type="Proteomes" id="UP000093740"/>
    </source>
</evidence>
<evidence type="ECO:0000259" key="15">
    <source>
        <dbReference type="PROSITE" id="PS50846"/>
    </source>
</evidence>
<dbReference type="PRINTS" id="PR00120">
    <property type="entry name" value="HATPASE"/>
</dbReference>
<dbReference type="NCBIfam" id="TIGR01494">
    <property type="entry name" value="ATPase_P-type"/>
    <property type="match status" value="2"/>
</dbReference>
<dbReference type="PRINTS" id="PR00119">
    <property type="entry name" value="CATATPASE"/>
</dbReference>
<feature type="transmembrane region" description="Helical" evidence="14">
    <location>
        <begin position="88"/>
        <end position="106"/>
    </location>
</feature>
<dbReference type="SUPFAM" id="SSF81653">
    <property type="entry name" value="Calcium ATPase, transduction domain A"/>
    <property type="match status" value="1"/>
</dbReference>
<dbReference type="InterPro" id="IPR001757">
    <property type="entry name" value="P_typ_ATPase"/>
</dbReference>
<keyword evidence="10" id="KW-1278">Translocase</keyword>
<dbReference type="InterPro" id="IPR023299">
    <property type="entry name" value="ATPase_P-typ_cyto_dom_N"/>
</dbReference>
<feature type="transmembrane region" description="Helical" evidence="14">
    <location>
        <begin position="325"/>
        <end position="346"/>
    </location>
</feature>
<dbReference type="SFLD" id="SFLDG00002">
    <property type="entry name" value="C1.7:_P-type_atpase_like"/>
    <property type="match status" value="1"/>
</dbReference>
<dbReference type="AlphaFoldDB" id="A0AAI8CKZ7"/>
<dbReference type="PANTHER" id="PTHR43520:SF8">
    <property type="entry name" value="P-TYPE CU(+) TRANSPORTER"/>
    <property type="match status" value="1"/>
</dbReference>
<dbReference type="SFLD" id="SFLDS00003">
    <property type="entry name" value="Haloacid_Dehalogenase"/>
    <property type="match status" value="1"/>
</dbReference>
<gene>
    <name evidence="16" type="ORF">NA23_08775</name>
</gene>
<evidence type="ECO:0000256" key="11">
    <source>
        <dbReference type="ARBA" id="ARBA00022989"/>
    </source>
</evidence>
<evidence type="ECO:0000256" key="4">
    <source>
        <dbReference type="ARBA" id="ARBA00022448"/>
    </source>
</evidence>
<dbReference type="CDD" id="cd00371">
    <property type="entry name" value="HMA"/>
    <property type="match status" value="1"/>
</dbReference>
<dbReference type="InterPro" id="IPR036163">
    <property type="entry name" value="HMA_dom_sf"/>
</dbReference>
<dbReference type="GO" id="GO:0005886">
    <property type="term" value="C:plasma membrane"/>
    <property type="evidence" value="ECO:0007669"/>
    <property type="project" value="UniProtKB-SubCell"/>
</dbReference>
<dbReference type="InterPro" id="IPR018303">
    <property type="entry name" value="ATPase_P-typ_P_site"/>
</dbReference>
<dbReference type="Pfam" id="PF00403">
    <property type="entry name" value="HMA"/>
    <property type="match status" value="1"/>
</dbReference>
<dbReference type="GO" id="GO:0016887">
    <property type="term" value="F:ATP hydrolysis activity"/>
    <property type="evidence" value="ECO:0007669"/>
    <property type="project" value="InterPro"/>
</dbReference>
<accession>A0AAI8CKZ7</accession>
<organism evidence="16 17">
    <name type="scientific">Fervidobacterium islandicum</name>
    <dbReference type="NCBI Taxonomy" id="2423"/>
    <lineage>
        <taxon>Bacteria</taxon>
        <taxon>Thermotogati</taxon>
        <taxon>Thermotogota</taxon>
        <taxon>Thermotogae</taxon>
        <taxon>Thermotogales</taxon>
        <taxon>Fervidobacteriaceae</taxon>
        <taxon>Fervidobacterium</taxon>
    </lineage>
</organism>
<evidence type="ECO:0000256" key="13">
    <source>
        <dbReference type="ARBA" id="ARBA00023136"/>
    </source>
</evidence>
<dbReference type="InterPro" id="IPR027256">
    <property type="entry name" value="P-typ_ATPase_IB"/>
</dbReference>
<dbReference type="Pfam" id="PF00702">
    <property type="entry name" value="Hydrolase"/>
    <property type="match status" value="1"/>
</dbReference>
<evidence type="ECO:0000256" key="8">
    <source>
        <dbReference type="ARBA" id="ARBA00022741"/>
    </source>
</evidence>
<dbReference type="PROSITE" id="PS00154">
    <property type="entry name" value="ATPASE_E1_E2"/>
    <property type="match status" value="1"/>
</dbReference>
<comment type="subcellular location">
    <subcellularLocation>
        <location evidence="1">Cell membrane</location>
        <topology evidence="1">Multi-pass membrane protein</topology>
    </subcellularLocation>
</comment>
<feature type="domain" description="HMA" evidence="15">
    <location>
        <begin position="3"/>
        <end position="68"/>
    </location>
</feature>
<dbReference type="Gene3D" id="3.40.50.1000">
    <property type="entry name" value="HAD superfamily/HAD-like"/>
    <property type="match status" value="1"/>
</dbReference>
<keyword evidence="13 14" id="KW-0472">Membrane</keyword>
<evidence type="ECO:0000256" key="12">
    <source>
        <dbReference type="ARBA" id="ARBA00023065"/>
    </source>
</evidence>
<feature type="transmembrane region" description="Helical" evidence="14">
    <location>
        <begin position="697"/>
        <end position="713"/>
    </location>
</feature>
<dbReference type="Pfam" id="PF00122">
    <property type="entry name" value="E1-E2_ATPase"/>
    <property type="match status" value="1"/>
</dbReference>